<keyword evidence="2" id="KW-1185">Reference proteome</keyword>
<organism evidence="1 2">
    <name type="scientific">Methylovirgula ligni</name>
    <dbReference type="NCBI Taxonomy" id="569860"/>
    <lineage>
        <taxon>Bacteria</taxon>
        <taxon>Pseudomonadati</taxon>
        <taxon>Pseudomonadota</taxon>
        <taxon>Alphaproteobacteria</taxon>
        <taxon>Hyphomicrobiales</taxon>
        <taxon>Beijerinckiaceae</taxon>
        <taxon>Methylovirgula</taxon>
    </lineage>
</organism>
<dbReference type="AlphaFoldDB" id="A0A3D9YZS9"/>
<name>A0A3D9YZS9_9HYPH</name>
<proteinExistence type="predicted"/>
<dbReference type="Proteomes" id="UP000256900">
    <property type="component" value="Unassembled WGS sequence"/>
</dbReference>
<gene>
    <name evidence="1" type="ORF">DES32_1532</name>
</gene>
<sequence length="97" mass="10835">MARPLDLSKSDDRLAIDFAISNGASNAAIAAAFDVNIRTLAFYARRMREADSRYFNRLRITGTPRADDAIIAAARYYAEKVRQELLNAALSVFANHR</sequence>
<dbReference type="RefSeq" id="WP_115836036.1">
    <property type="nucleotide sequence ID" value="NZ_CP025086.1"/>
</dbReference>
<comment type="caution">
    <text evidence="1">The sequence shown here is derived from an EMBL/GenBank/DDBJ whole genome shotgun (WGS) entry which is preliminary data.</text>
</comment>
<dbReference type="EMBL" id="QUMO01000002">
    <property type="protein sequence ID" value="REF87895.1"/>
    <property type="molecule type" value="Genomic_DNA"/>
</dbReference>
<reference evidence="1 2" key="1">
    <citation type="submission" date="2018-08" db="EMBL/GenBank/DDBJ databases">
        <title>Genomic Encyclopedia of Type Strains, Phase IV (KMG-IV): sequencing the most valuable type-strain genomes for metagenomic binning, comparative biology and taxonomic classification.</title>
        <authorList>
            <person name="Goeker M."/>
        </authorList>
    </citation>
    <scope>NUCLEOTIDE SEQUENCE [LARGE SCALE GENOMIC DNA]</scope>
    <source>
        <strain evidence="1 2">BW863</strain>
    </source>
</reference>
<protein>
    <submittedName>
        <fullName evidence="1">Uncharacterized protein</fullName>
    </submittedName>
</protein>
<evidence type="ECO:0000313" key="1">
    <source>
        <dbReference type="EMBL" id="REF87895.1"/>
    </source>
</evidence>
<accession>A0A3D9YZS9</accession>
<evidence type="ECO:0000313" key="2">
    <source>
        <dbReference type="Proteomes" id="UP000256900"/>
    </source>
</evidence>